<dbReference type="Gene3D" id="3.55.30.10">
    <property type="entry name" value="Hsp33 domain"/>
    <property type="match status" value="1"/>
</dbReference>
<dbReference type="Proteomes" id="UP001199424">
    <property type="component" value="Unassembled WGS sequence"/>
</dbReference>
<evidence type="ECO:0000313" key="7">
    <source>
        <dbReference type="EMBL" id="MCC2136138.1"/>
    </source>
</evidence>
<comment type="PTM">
    <text evidence="6">Under oxidizing conditions two disulfide bonds are formed involving the reactive cysteines. Under reducing conditions zinc is bound to the reactive cysteines and the protein is inactive.</text>
</comment>
<organism evidence="7 8">
    <name type="scientific">Hominenteromicrobium mulieris</name>
    <dbReference type="NCBI Taxonomy" id="2885357"/>
    <lineage>
        <taxon>Bacteria</taxon>
        <taxon>Bacillati</taxon>
        <taxon>Bacillota</taxon>
        <taxon>Clostridia</taxon>
        <taxon>Eubacteriales</taxon>
        <taxon>Oscillospiraceae</taxon>
        <taxon>Hominenteromicrobium</taxon>
    </lineage>
</organism>
<keyword evidence="3 6" id="KW-1015">Disulfide bond</keyword>
<dbReference type="CDD" id="cd00498">
    <property type="entry name" value="Hsp33"/>
    <property type="match status" value="1"/>
</dbReference>
<evidence type="ECO:0000256" key="5">
    <source>
        <dbReference type="ARBA" id="ARBA00023284"/>
    </source>
</evidence>
<feature type="disulfide bond" description="Redox-active" evidence="6">
    <location>
        <begin position="271"/>
        <end position="274"/>
    </location>
</feature>
<comment type="similarity">
    <text evidence="6">Belongs to the HSP33 family.</text>
</comment>
<comment type="subcellular location">
    <subcellularLocation>
        <location evidence="6">Cytoplasm</location>
    </subcellularLocation>
</comment>
<evidence type="ECO:0000256" key="3">
    <source>
        <dbReference type="ARBA" id="ARBA00023157"/>
    </source>
</evidence>
<comment type="caution">
    <text evidence="7">The sequence shown here is derived from an EMBL/GenBank/DDBJ whole genome shotgun (WGS) entry which is preliminary data.</text>
</comment>
<gene>
    <name evidence="6 7" type="primary">hslO</name>
    <name evidence="7" type="ORF">LKD31_03800</name>
</gene>
<dbReference type="Pfam" id="PF01430">
    <property type="entry name" value="HSP33"/>
    <property type="match status" value="1"/>
</dbReference>
<name>A0AAE3ALD4_9FIRM</name>
<protein>
    <recommendedName>
        <fullName evidence="6">33 kDa chaperonin</fullName>
    </recommendedName>
    <alternativeName>
        <fullName evidence="6">Heat shock protein 33 homolog</fullName>
        <shortName evidence="6">HSP33</shortName>
    </alternativeName>
</protein>
<keyword evidence="8" id="KW-1185">Reference proteome</keyword>
<dbReference type="InterPro" id="IPR016153">
    <property type="entry name" value="Heat_shock_Hsp33_N"/>
</dbReference>
<evidence type="ECO:0000256" key="1">
    <source>
        <dbReference type="ARBA" id="ARBA00022490"/>
    </source>
</evidence>
<keyword evidence="1 6" id="KW-0963">Cytoplasm</keyword>
<keyword evidence="5 6" id="KW-0676">Redox-active center</keyword>
<keyword evidence="2 6" id="KW-0862">Zinc</keyword>
<proteinExistence type="inferred from homology"/>
<dbReference type="HAMAP" id="MF_00117">
    <property type="entry name" value="HslO"/>
    <property type="match status" value="1"/>
</dbReference>
<dbReference type="GO" id="GO:0042026">
    <property type="term" value="P:protein refolding"/>
    <property type="evidence" value="ECO:0007669"/>
    <property type="project" value="TreeGrafter"/>
</dbReference>
<reference evidence="7" key="1">
    <citation type="submission" date="2021-10" db="EMBL/GenBank/DDBJ databases">
        <title>Anaerobic single-cell dispensing facilitates the cultivation of human gut bacteria.</title>
        <authorList>
            <person name="Afrizal A."/>
        </authorList>
    </citation>
    <scope>NUCLEOTIDE SEQUENCE</scope>
    <source>
        <strain evidence="7">CLA-AA-H250</strain>
    </source>
</reference>
<dbReference type="Gene3D" id="3.90.1280.10">
    <property type="entry name" value="HSP33 redox switch-like"/>
    <property type="match status" value="1"/>
</dbReference>
<dbReference type="SUPFAM" id="SSF64397">
    <property type="entry name" value="Hsp33 domain"/>
    <property type="match status" value="1"/>
</dbReference>
<dbReference type="AlphaFoldDB" id="A0AAE3ALD4"/>
<comment type="function">
    <text evidence="6">Redox regulated molecular chaperone. Protects both thermally unfolding and oxidatively damaged proteins from irreversible aggregation. Plays an important role in the bacterial defense system toward oxidative stress.</text>
</comment>
<evidence type="ECO:0000256" key="6">
    <source>
        <dbReference type="HAMAP-Rule" id="MF_00117"/>
    </source>
</evidence>
<dbReference type="GO" id="GO:0005737">
    <property type="term" value="C:cytoplasm"/>
    <property type="evidence" value="ECO:0007669"/>
    <property type="project" value="UniProtKB-SubCell"/>
</dbReference>
<evidence type="ECO:0000256" key="4">
    <source>
        <dbReference type="ARBA" id="ARBA00023186"/>
    </source>
</evidence>
<dbReference type="PANTHER" id="PTHR30111">
    <property type="entry name" value="33 KDA CHAPERONIN"/>
    <property type="match status" value="1"/>
</dbReference>
<dbReference type="PANTHER" id="PTHR30111:SF1">
    <property type="entry name" value="33 KDA CHAPERONIN"/>
    <property type="match status" value="1"/>
</dbReference>
<sequence>MDRIIRCITSDGALMASAIDSSDTVYTAQRLHGLSATASAALGRLLTAASIMGAMQKQEHATLTLRINGGGPIGTVTAISDSHGNVRGCVDNPNVDVPLKPNGKLDVSAAVGTDGRLGVIRSYGTGEPYMGQVELVSGEIAEDITNYYAVSEQIPTVCALGVLVDPNTNGVLLAGGLLIQVLPGALPQDIEKLEANIATLEPVTTMLAKGMTVEQMVDTALTGFEVEKLEEIPVHYACTCSREKYYNALATLEPDEIDTLPAVDGKVEAVCPYCCRKYYFTKEELHELAESVREKRKNASK</sequence>
<dbReference type="NCBIfam" id="NF001033">
    <property type="entry name" value="PRK00114.1"/>
    <property type="match status" value="1"/>
</dbReference>
<dbReference type="SUPFAM" id="SSF118352">
    <property type="entry name" value="HSP33 redox switch-like"/>
    <property type="match status" value="1"/>
</dbReference>
<evidence type="ECO:0000313" key="8">
    <source>
        <dbReference type="Proteomes" id="UP001199424"/>
    </source>
</evidence>
<dbReference type="InterPro" id="IPR000397">
    <property type="entry name" value="Heat_shock_Hsp33"/>
</dbReference>
<feature type="disulfide bond" description="Redox-active" evidence="6">
    <location>
        <begin position="238"/>
        <end position="240"/>
    </location>
</feature>
<dbReference type="RefSeq" id="WP_308448699.1">
    <property type="nucleotide sequence ID" value="NZ_JAJEQC010000003.1"/>
</dbReference>
<dbReference type="GO" id="GO:0051082">
    <property type="term" value="F:unfolded protein binding"/>
    <property type="evidence" value="ECO:0007669"/>
    <property type="project" value="UniProtKB-UniRule"/>
</dbReference>
<dbReference type="GO" id="GO:0044183">
    <property type="term" value="F:protein folding chaperone"/>
    <property type="evidence" value="ECO:0007669"/>
    <property type="project" value="TreeGrafter"/>
</dbReference>
<dbReference type="PIRSF" id="PIRSF005261">
    <property type="entry name" value="Heat_shock_Hsp33"/>
    <property type="match status" value="1"/>
</dbReference>
<evidence type="ECO:0000256" key="2">
    <source>
        <dbReference type="ARBA" id="ARBA00022833"/>
    </source>
</evidence>
<keyword evidence="4 6" id="KW-0143">Chaperone</keyword>
<dbReference type="InterPro" id="IPR016154">
    <property type="entry name" value="Heat_shock_Hsp33_C"/>
</dbReference>
<dbReference type="EMBL" id="JAJEQC010000003">
    <property type="protein sequence ID" value="MCC2136138.1"/>
    <property type="molecule type" value="Genomic_DNA"/>
</dbReference>
<accession>A0AAE3ALD4</accession>